<name>A0A3G1QT93_BTV</name>
<evidence type="ECO:0000313" key="2">
    <source>
        <dbReference type="EMBL" id="AWL83796.1"/>
    </source>
</evidence>
<proteinExistence type="predicted"/>
<dbReference type="EMBL" id="MG345004">
    <property type="protein sequence ID" value="AWL83796.1"/>
    <property type="molecule type" value="Genomic_RNA"/>
</dbReference>
<accession>A0A3G1QT93</accession>
<sequence length="59" mass="7454">MIRFRNHQGMLQVRLCPHQCRLLPLKSWTKRCQTQRVQRKRKRQKKLHSHRTQKRFVMM</sequence>
<organism evidence="2">
    <name type="scientific">Bluetongue virus</name>
    <name type="common">BTV</name>
    <dbReference type="NCBI Taxonomy" id="40051"/>
    <lineage>
        <taxon>Viruses</taxon>
        <taxon>Riboviria</taxon>
        <taxon>Orthornavirae</taxon>
        <taxon>Duplornaviricota</taxon>
        <taxon>Resentoviricetes</taxon>
        <taxon>Reovirales</taxon>
        <taxon>Sedoreoviridae</taxon>
        <taxon>Orbivirus</taxon>
        <taxon>Orbivirus caerulinguae</taxon>
    </lineage>
</organism>
<feature type="region of interest" description="Disordered" evidence="1">
    <location>
        <begin position="34"/>
        <end position="59"/>
    </location>
</feature>
<reference evidence="2" key="1">
    <citation type="submission" date="2017-10" db="EMBL/GenBank/DDBJ databases">
        <authorList>
            <person name="Golender N."/>
            <person name="Bumbarov V."/>
            <person name="Khinich Y."/>
            <person name="Eldar A."/>
        </authorList>
    </citation>
    <scope>NUCLEOTIDE SEQUENCE</scope>
    <source>
        <strain evidence="2">BTV3/ISR-2262/2/16</strain>
    </source>
</reference>
<feature type="compositionally biased region" description="Basic residues" evidence="1">
    <location>
        <begin position="37"/>
        <end position="59"/>
    </location>
</feature>
<protein>
    <submittedName>
        <fullName evidence="2">NS5 protein</fullName>
    </submittedName>
</protein>
<evidence type="ECO:0000256" key="1">
    <source>
        <dbReference type="SAM" id="MobiDB-lite"/>
    </source>
</evidence>